<keyword evidence="2" id="KW-0732">Signal</keyword>
<sequence>MSPLFGHILLSLLFQFSSDGICVSWAISTVLDVLIIRRFGRYSPAVFSGVLNFQLDNEFYQEEFGVVMGSPLSSNIFMKDFEKRAVDSYHLKPSMWVRYVNDTFIVWSHGRDTIEGFLQHLNSIEESIKLKMETEKDGKLAFLDVLVEKKKTNDTPRTTVYNLHFDSNHHTQTKIGVAKCLYDRAKTVCLHDSRSRRGMHQHHANPQEQRIPTEDTSQNPFSKKSTREQENQRRY</sequence>
<dbReference type="Pfam" id="PF26215">
    <property type="entry name" value="HTH_animal"/>
    <property type="match status" value="1"/>
</dbReference>
<dbReference type="AlphaFoldDB" id="A0AAV8VZL6"/>
<name>A0AAV8VZL6_9CUCU</name>
<dbReference type="Proteomes" id="UP001159042">
    <property type="component" value="Unassembled WGS sequence"/>
</dbReference>
<protein>
    <recommendedName>
        <fullName evidence="3">Helix-turn-helix domain-containing protein</fullName>
    </recommendedName>
</protein>
<feature type="compositionally biased region" description="Polar residues" evidence="1">
    <location>
        <begin position="204"/>
        <end position="223"/>
    </location>
</feature>
<comment type="caution">
    <text evidence="4">The sequence shown here is derived from an EMBL/GenBank/DDBJ whole genome shotgun (WGS) entry which is preliminary data.</text>
</comment>
<evidence type="ECO:0000256" key="2">
    <source>
        <dbReference type="SAM" id="SignalP"/>
    </source>
</evidence>
<reference evidence="4 5" key="1">
    <citation type="journal article" date="2023" name="Insect Mol. Biol.">
        <title>Genome sequencing provides insights into the evolution of gene families encoding plant cell wall-degrading enzymes in longhorned beetles.</title>
        <authorList>
            <person name="Shin N.R."/>
            <person name="Okamura Y."/>
            <person name="Kirsch R."/>
            <person name="Pauchet Y."/>
        </authorList>
    </citation>
    <scope>NUCLEOTIDE SEQUENCE [LARGE SCALE GENOMIC DNA]</scope>
    <source>
        <strain evidence="4">EAD_L_NR</strain>
    </source>
</reference>
<accession>A0AAV8VZL6</accession>
<dbReference type="PANTHER" id="PTHR21301:SF10">
    <property type="entry name" value="REVERSE TRANSCRIPTASE DOMAIN-CONTAINING PROTEIN"/>
    <property type="match status" value="1"/>
</dbReference>
<evidence type="ECO:0000256" key="1">
    <source>
        <dbReference type="SAM" id="MobiDB-lite"/>
    </source>
</evidence>
<evidence type="ECO:0000313" key="5">
    <source>
        <dbReference type="Proteomes" id="UP001159042"/>
    </source>
</evidence>
<gene>
    <name evidence="4" type="ORF">NQ315_003925</name>
</gene>
<evidence type="ECO:0000259" key="3">
    <source>
        <dbReference type="Pfam" id="PF26215"/>
    </source>
</evidence>
<feature type="domain" description="Helix-turn-helix" evidence="3">
    <location>
        <begin position="163"/>
        <end position="192"/>
    </location>
</feature>
<organism evidence="4 5">
    <name type="scientific">Exocentrus adspersus</name>
    <dbReference type="NCBI Taxonomy" id="1586481"/>
    <lineage>
        <taxon>Eukaryota</taxon>
        <taxon>Metazoa</taxon>
        <taxon>Ecdysozoa</taxon>
        <taxon>Arthropoda</taxon>
        <taxon>Hexapoda</taxon>
        <taxon>Insecta</taxon>
        <taxon>Pterygota</taxon>
        <taxon>Neoptera</taxon>
        <taxon>Endopterygota</taxon>
        <taxon>Coleoptera</taxon>
        <taxon>Polyphaga</taxon>
        <taxon>Cucujiformia</taxon>
        <taxon>Chrysomeloidea</taxon>
        <taxon>Cerambycidae</taxon>
        <taxon>Lamiinae</taxon>
        <taxon>Acanthocinini</taxon>
        <taxon>Exocentrus</taxon>
    </lineage>
</organism>
<dbReference type="EMBL" id="JANEYG010000019">
    <property type="protein sequence ID" value="KAJ8919341.1"/>
    <property type="molecule type" value="Genomic_DNA"/>
</dbReference>
<keyword evidence="5" id="KW-1185">Reference proteome</keyword>
<proteinExistence type="predicted"/>
<evidence type="ECO:0000313" key="4">
    <source>
        <dbReference type="EMBL" id="KAJ8919341.1"/>
    </source>
</evidence>
<dbReference type="InterPro" id="IPR058912">
    <property type="entry name" value="HTH_animal"/>
</dbReference>
<feature type="region of interest" description="Disordered" evidence="1">
    <location>
        <begin position="194"/>
        <end position="235"/>
    </location>
</feature>
<feature type="signal peptide" evidence="2">
    <location>
        <begin position="1"/>
        <end position="20"/>
    </location>
</feature>
<feature type="chain" id="PRO_5043675906" description="Helix-turn-helix domain-containing protein" evidence="2">
    <location>
        <begin position="21"/>
        <end position="235"/>
    </location>
</feature>
<dbReference type="PANTHER" id="PTHR21301">
    <property type="entry name" value="REVERSE TRANSCRIPTASE"/>
    <property type="match status" value="1"/>
</dbReference>
<feature type="compositionally biased region" description="Basic and acidic residues" evidence="1">
    <location>
        <begin position="225"/>
        <end position="235"/>
    </location>
</feature>